<evidence type="ECO:0000313" key="2">
    <source>
        <dbReference type="EMBL" id="WFD34598.1"/>
    </source>
</evidence>
<evidence type="ECO:0008006" key="4">
    <source>
        <dbReference type="Google" id="ProtNLM"/>
    </source>
</evidence>
<proteinExistence type="predicted"/>
<dbReference type="SUPFAM" id="SSF53756">
    <property type="entry name" value="UDP-Glycosyltransferase/glycogen phosphorylase"/>
    <property type="match status" value="1"/>
</dbReference>
<feature type="compositionally biased region" description="Low complexity" evidence="1">
    <location>
        <begin position="170"/>
        <end position="179"/>
    </location>
</feature>
<feature type="compositionally biased region" description="Low complexity" evidence="1">
    <location>
        <begin position="972"/>
        <end position="998"/>
    </location>
</feature>
<dbReference type="AlphaFoldDB" id="A0AAF0EXU1"/>
<dbReference type="PANTHER" id="PTHR10788">
    <property type="entry name" value="TREHALOSE-6-PHOSPHATE SYNTHASE"/>
    <property type="match status" value="1"/>
</dbReference>
<feature type="compositionally biased region" description="Basic and acidic residues" evidence="1">
    <location>
        <begin position="254"/>
        <end position="263"/>
    </location>
</feature>
<reference evidence="2" key="1">
    <citation type="submission" date="2023-03" db="EMBL/GenBank/DDBJ databases">
        <title>Mating type loci evolution in Malassezia.</title>
        <authorList>
            <person name="Coelho M.A."/>
        </authorList>
    </citation>
    <scope>NUCLEOTIDE SEQUENCE</scope>
    <source>
        <strain evidence="2">CBS 11721</strain>
    </source>
</reference>
<dbReference type="GO" id="GO:0004805">
    <property type="term" value="F:trehalose-phosphatase activity"/>
    <property type="evidence" value="ECO:0007669"/>
    <property type="project" value="TreeGrafter"/>
</dbReference>
<feature type="compositionally biased region" description="Pro residues" evidence="1">
    <location>
        <begin position="999"/>
        <end position="1010"/>
    </location>
</feature>
<dbReference type="FunFam" id="3.40.50.2000:FF:000036">
    <property type="entry name" value="Alpha,alpha-trehalose-phosphate synthase subunit Tps2"/>
    <property type="match status" value="1"/>
</dbReference>
<feature type="compositionally biased region" description="Polar residues" evidence="1">
    <location>
        <begin position="185"/>
        <end position="194"/>
    </location>
</feature>
<evidence type="ECO:0000313" key="3">
    <source>
        <dbReference type="Proteomes" id="UP001219933"/>
    </source>
</evidence>
<dbReference type="InterPro" id="IPR036412">
    <property type="entry name" value="HAD-like_sf"/>
</dbReference>
<dbReference type="Gene3D" id="3.40.50.2000">
    <property type="entry name" value="Glycogen Phosphorylase B"/>
    <property type="match status" value="2"/>
</dbReference>
<protein>
    <recommendedName>
        <fullName evidence="4">Alpha,alpha-trehalose-phosphate synthase (UDP-forming)</fullName>
    </recommendedName>
</protein>
<dbReference type="InterPro" id="IPR001830">
    <property type="entry name" value="Glyco_trans_20"/>
</dbReference>
<dbReference type="SUPFAM" id="SSF56784">
    <property type="entry name" value="HAD-like"/>
    <property type="match status" value="1"/>
</dbReference>
<dbReference type="GO" id="GO:0005946">
    <property type="term" value="C:alpha,alpha-trehalose-phosphate synthase complex (UDP-forming)"/>
    <property type="evidence" value="ECO:0007669"/>
    <property type="project" value="TreeGrafter"/>
</dbReference>
<organism evidence="2 3">
    <name type="scientific">Malassezia cuniculi</name>
    <dbReference type="NCBI Taxonomy" id="948313"/>
    <lineage>
        <taxon>Eukaryota</taxon>
        <taxon>Fungi</taxon>
        <taxon>Dikarya</taxon>
        <taxon>Basidiomycota</taxon>
        <taxon>Ustilaginomycotina</taxon>
        <taxon>Malasseziomycetes</taxon>
        <taxon>Malasseziales</taxon>
        <taxon>Malasseziaceae</taxon>
        <taxon>Malassezia</taxon>
    </lineage>
</organism>
<sequence>MSRHDKPSRRVLIAAFSLPTTVEIRNAAEQAVPTPPPELSESQELLASALSTRLQIAINNPPPDTPGSAQSPGATRLTFNQRERVNMSELMAEATNIEPKFLPVLGGTSGLISPPSPSPFDIRDEDIHGGGESAPPDLQPLHTTNSLVDHGRDAQIAADPSRTVLSRRASGSGSSMGISCFRGPISQSGSVSKPTSPPPRANQAPLSIISDLAAKQGARTAAASPSKCLFHQRKMNTADVFPRKPALQEQRAPPAEKREEAPRVARPRAIRPRSLRRTTLGSVDLSENSPITFVPHPGANYGLINAVNSVSDDYLDGGKLYFGTLGPGIADSGMRKQIEKRARREKECVPVWVSDKDYMLSYNHYCKQILWPTFHATLPTNEGLEREHEAFQAYVEVNKLFADRIVEEYQEGDVIWIHDYHLLLVPRMVRERLPRAAVGLFLHIAFPSSELFRCLGTREIILKGMLGADFVGFQTHNFCRHFKQTVGRILQYEATPRGVHHEGAFTTVAPCPIGIDVGALNARRQEPEVYEWVSRLNERYAGMHIIVGRDKLDWIKGVRHKLRGFELFLDENPSWVGRVVLVQVALATVQDSAEMSEATAIVTRINNKYGSLTYQPAVFLHVQEITFGQYLALLSVADAFMATSLREGMNLTTHEYVICQESKKRPLVLSEFTGTYSTLRACIGVNPWDTRQVANAINRALQMDAGEMHERWTDMHRTVVSQSAQYWVTSVLSQLQRAHLAQHNMSNLFTPRLEAAQLVSEWRAARSRLVVIDLEQTLVLQDALQVHREGFEPPDDIVALLQRLVEDRKNYVYVLSGKSCQELDRIAAKVSRVGLVAENGCYVRHCNAPSWTSLVSGFSLAWQEHVMEIMQYYTERTPGSWIEVRRASITWRFSVDPANKTSALDHKWALRQAAEMRSLIFDSLGERFSLRILHGVNSFVIMPKNVSRATAVQHIVGLDSMGMLPGSAGAPAEPDTTQDAETAAAAATAAATAAAAPPLSSPPSPSPSLAPPTSGKNILDFVLAIGQDDALLRYINQLDMTYVPRTCSTAPTRTHSAPQAAYQLAPGVDVVRALDDIIDLRQSDIRWGGPVMVDI</sequence>
<dbReference type="GO" id="GO:0003825">
    <property type="term" value="F:alpha,alpha-trehalose-phosphate synthase (UDP-forming) activity"/>
    <property type="evidence" value="ECO:0007669"/>
    <property type="project" value="TreeGrafter"/>
</dbReference>
<dbReference type="Pfam" id="PF02358">
    <property type="entry name" value="Trehalose_PPase"/>
    <property type="match status" value="1"/>
</dbReference>
<evidence type="ECO:0000256" key="1">
    <source>
        <dbReference type="SAM" id="MobiDB-lite"/>
    </source>
</evidence>
<name>A0AAF0EXU1_9BASI</name>
<feature type="region of interest" description="Disordered" evidence="1">
    <location>
        <begin position="966"/>
        <end position="1012"/>
    </location>
</feature>
<dbReference type="CDD" id="cd03788">
    <property type="entry name" value="GT20_TPS"/>
    <property type="match status" value="1"/>
</dbReference>
<dbReference type="GO" id="GO:0005992">
    <property type="term" value="P:trehalose biosynthetic process"/>
    <property type="evidence" value="ECO:0007669"/>
    <property type="project" value="InterPro"/>
</dbReference>
<dbReference type="InterPro" id="IPR003337">
    <property type="entry name" value="Trehalose_PPase"/>
</dbReference>
<feature type="region of interest" description="Disordered" evidence="1">
    <location>
        <begin position="245"/>
        <end position="265"/>
    </location>
</feature>
<gene>
    <name evidence="2" type="ORF">MCUN1_001439</name>
</gene>
<dbReference type="PANTHER" id="PTHR10788:SF15">
    <property type="entry name" value="TREHALOSE SYNTHASE COMPLEX REGULATORY SUBUNIT TPS3-RELATED"/>
    <property type="match status" value="1"/>
</dbReference>
<dbReference type="Proteomes" id="UP001219933">
    <property type="component" value="Chromosome 2"/>
</dbReference>
<dbReference type="EMBL" id="CP119878">
    <property type="protein sequence ID" value="WFD34598.1"/>
    <property type="molecule type" value="Genomic_DNA"/>
</dbReference>
<feature type="region of interest" description="Disordered" evidence="1">
    <location>
        <begin position="162"/>
        <end position="203"/>
    </location>
</feature>
<feature type="region of interest" description="Disordered" evidence="1">
    <location>
        <begin position="109"/>
        <end position="139"/>
    </location>
</feature>
<accession>A0AAF0EXU1</accession>
<dbReference type="GO" id="GO:0005829">
    <property type="term" value="C:cytosol"/>
    <property type="evidence" value="ECO:0007669"/>
    <property type="project" value="TreeGrafter"/>
</dbReference>
<dbReference type="Pfam" id="PF00982">
    <property type="entry name" value="Glyco_transf_20"/>
    <property type="match status" value="1"/>
</dbReference>
<keyword evidence="3" id="KW-1185">Reference proteome</keyword>